<dbReference type="EMBL" id="JABFTP020000001">
    <property type="protein sequence ID" value="KAL3267186.1"/>
    <property type="molecule type" value="Genomic_DNA"/>
</dbReference>
<dbReference type="AlphaFoldDB" id="A0ABD2MLF2"/>
<feature type="compositionally biased region" description="Polar residues" evidence="1">
    <location>
        <begin position="48"/>
        <end position="75"/>
    </location>
</feature>
<proteinExistence type="predicted"/>
<feature type="region of interest" description="Disordered" evidence="1">
    <location>
        <begin position="1"/>
        <end position="149"/>
    </location>
</feature>
<evidence type="ECO:0000313" key="2">
    <source>
        <dbReference type="EMBL" id="KAL3267186.1"/>
    </source>
</evidence>
<sequence>MAAGTDKSAPISKISKTSPQPSPLFIPTFSSCIQPSSLQEESEDSETKTQILQKAEEITTSEQTTVLSTPSSINQIEAGAVTPTGGPPSYPPPALPPGVQPPAPPPGNIKPVTVSPQVPPCRPGKPPPIPHRSSLSRQLSTPPPPPRPK</sequence>
<feature type="compositionally biased region" description="Polar residues" evidence="1">
    <location>
        <begin position="28"/>
        <end position="39"/>
    </location>
</feature>
<organism evidence="2 3">
    <name type="scientific">Cryptolaemus montrouzieri</name>
    <dbReference type="NCBI Taxonomy" id="559131"/>
    <lineage>
        <taxon>Eukaryota</taxon>
        <taxon>Metazoa</taxon>
        <taxon>Ecdysozoa</taxon>
        <taxon>Arthropoda</taxon>
        <taxon>Hexapoda</taxon>
        <taxon>Insecta</taxon>
        <taxon>Pterygota</taxon>
        <taxon>Neoptera</taxon>
        <taxon>Endopterygota</taxon>
        <taxon>Coleoptera</taxon>
        <taxon>Polyphaga</taxon>
        <taxon>Cucujiformia</taxon>
        <taxon>Coccinelloidea</taxon>
        <taxon>Coccinellidae</taxon>
        <taxon>Scymninae</taxon>
        <taxon>Scymnini</taxon>
        <taxon>Cryptolaemus</taxon>
    </lineage>
</organism>
<gene>
    <name evidence="2" type="ORF">HHI36_011323</name>
</gene>
<accession>A0ABD2MLF2</accession>
<evidence type="ECO:0000313" key="3">
    <source>
        <dbReference type="Proteomes" id="UP001516400"/>
    </source>
</evidence>
<feature type="compositionally biased region" description="Pro residues" evidence="1">
    <location>
        <begin position="85"/>
        <end position="108"/>
    </location>
</feature>
<feature type="compositionally biased region" description="Pro residues" evidence="1">
    <location>
        <begin position="117"/>
        <end position="130"/>
    </location>
</feature>
<keyword evidence="3" id="KW-1185">Reference proteome</keyword>
<protein>
    <submittedName>
        <fullName evidence="2">Uncharacterized protein</fullName>
    </submittedName>
</protein>
<comment type="caution">
    <text evidence="2">The sequence shown here is derived from an EMBL/GenBank/DDBJ whole genome shotgun (WGS) entry which is preliminary data.</text>
</comment>
<evidence type="ECO:0000256" key="1">
    <source>
        <dbReference type="SAM" id="MobiDB-lite"/>
    </source>
</evidence>
<name>A0ABD2MLF2_9CUCU</name>
<reference evidence="2 3" key="1">
    <citation type="journal article" date="2021" name="BMC Biol.">
        <title>Horizontally acquired antibacterial genes associated with adaptive radiation of ladybird beetles.</title>
        <authorList>
            <person name="Li H.S."/>
            <person name="Tang X.F."/>
            <person name="Huang Y.H."/>
            <person name="Xu Z.Y."/>
            <person name="Chen M.L."/>
            <person name="Du X.Y."/>
            <person name="Qiu B.Y."/>
            <person name="Chen P.T."/>
            <person name="Zhang W."/>
            <person name="Slipinski A."/>
            <person name="Escalona H.E."/>
            <person name="Waterhouse R.M."/>
            <person name="Zwick A."/>
            <person name="Pang H."/>
        </authorList>
    </citation>
    <scope>NUCLEOTIDE SEQUENCE [LARGE SCALE GENOMIC DNA]</scope>
    <source>
        <strain evidence="2">SYSU2018</strain>
    </source>
</reference>
<dbReference type="Proteomes" id="UP001516400">
    <property type="component" value="Unassembled WGS sequence"/>
</dbReference>
<dbReference type="PROSITE" id="PS51257">
    <property type="entry name" value="PROKAR_LIPOPROTEIN"/>
    <property type="match status" value="1"/>
</dbReference>